<dbReference type="Proteomes" id="UP000190541">
    <property type="component" value="Unassembled WGS sequence"/>
</dbReference>
<proteinExistence type="predicted"/>
<dbReference type="OrthoDB" id="708223at2"/>
<organism evidence="2 3">
    <name type="scientific">Parapedobacter luteus</name>
    <dbReference type="NCBI Taxonomy" id="623280"/>
    <lineage>
        <taxon>Bacteria</taxon>
        <taxon>Pseudomonadati</taxon>
        <taxon>Bacteroidota</taxon>
        <taxon>Sphingobacteriia</taxon>
        <taxon>Sphingobacteriales</taxon>
        <taxon>Sphingobacteriaceae</taxon>
        <taxon>Parapedobacter</taxon>
    </lineage>
</organism>
<protein>
    <recommendedName>
        <fullName evidence="4">Outer membrane protein beta-barrel domain-containing protein</fullName>
    </recommendedName>
</protein>
<gene>
    <name evidence="2" type="ORF">SAMN05660226_02492</name>
</gene>
<accession>A0A1T5CZH3</accession>
<evidence type="ECO:0000313" key="3">
    <source>
        <dbReference type="Proteomes" id="UP000190541"/>
    </source>
</evidence>
<name>A0A1T5CZH3_9SPHI</name>
<sequence>MMEKSCNIRFCFLLWIALFAAPFSSFGQQPVVWSVSIGSGITDMRNLGYTMDDFVYSLPGNEEEAMPFRYVNKPIALGMAGVAVNGNFRRSNLFGWETGLAIRTGGFRIWNDNIRQLVPENPNDPLLPRLGATKTFRYWALHLPLSLTYKPFDVVGFKVGMDVYYQLSGDFDAGDNGQAPLERHMGSHLTTSYRHPFNLGGHLGAYFPIGEHFRIDGGFFADVSPRVTFQPPSNTNSSGYDKFREMGFFLSFRYNFDF</sequence>
<evidence type="ECO:0008006" key="4">
    <source>
        <dbReference type="Google" id="ProtNLM"/>
    </source>
</evidence>
<evidence type="ECO:0000256" key="1">
    <source>
        <dbReference type="SAM" id="SignalP"/>
    </source>
</evidence>
<dbReference type="RefSeq" id="WP_079717166.1">
    <property type="nucleotide sequence ID" value="NZ_FUYS01000005.1"/>
</dbReference>
<evidence type="ECO:0000313" key="2">
    <source>
        <dbReference type="EMBL" id="SKB64777.1"/>
    </source>
</evidence>
<reference evidence="2 3" key="1">
    <citation type="submission" date="2017-02" db="EMBL/GenBank/DDBJ databases">
        <authorList>
            <person name="Peterson S.W."/>
        </authorList>
    </citation>
    <scope>NUCLEOTIDE SEQUENCE [LARGE SCALE GENOMIC DNA]</scope>
    <source>
        <strain evidence="2 3">DSM 22899</strain>
    </source>
</reference>
<feature type="chain" id="PRO_5013364046" description="Outer membrane protein beta-barrel domain-containing protein" evidence="1">
    <location>
        <begin position="28"/>
        <end position="258"/>
    </location>
</feature>
<dbReference type="AlphaFoldDB" id="A0A1T5CZH3"/>
<keyword evidence="3" id="KW-1185">Reference proteome</keyword>
<keyword evidence="1" id="KW-0732">Signal</keyword>
<feature type="signal peptide" evidence="1">
    <location>
        <begin position="1"/>
        <end position="27"/>
    </location>
</feature>
<dbReference type="EMBL" id="FUYS01000005">
    <property type="protein sequence ID" value="SKB64777.1"/>
    <property type="molecule type" value="Genomic_DNA"/>
</dbReference>